<comment type="caution">
    <text evidence="1">The sequence shown here is derived from an EMBL/GenBank/DDBJ whole genome shotgun (WGS) entry which is preliminary data.</text>
</comment>
<accession>A0A167M9S6</accession>
<dbReference type="AlphaFoldDB" id="A0A167M9S6"/>
<protein>
    <submittedName>
        <fullName evidence="1">Uncharacterized protein</fullName>
    </submittedName>
</protein>
<reference evidence="1 2" key="1">
    <citation type="submission" date="2013-07" db="EMBL/GenBank/DDBJ databases">
        <title>Comparative Genomic and Metabolomic Analysis of Twelve Strains of Pseudoalteromonas luteoviolacea.</title>
        <authorList>
            <person name="Vynne N.G."/>
            <person name="Mansson M."/>
            <person name="Gram L."/>
        </authorList>
    </citation>
    <scope>NUCLEOTIDE SEQUENCE [LARGE SCALE GENOMIC DNA]</scope>
    <source>
        <strain evidence="1 2">CPMOR-1</strain>
    </source>
</reference>
<organism evidence="1 2">
    <name type="scientific">Pseudoalteromonas luteoviolacea CPMOR-1</name>
    <dbReference type="NCBI Taxonomy" id="1365248"/>
    <lineage>
        <taxon>Bacteria</taxon>
        <taxon>Pseudomonadati</taxon>
        <taxon>Pseudomonadota</taxon>
        <taxon>Gammaproteobacteria</taxon>
        <taxon>Alteromonadales</taxon>
        <taxon>Pseudoalteromonadaceae</taxon>
        <taxon>Pseudoalteromonas</taxon>
    </lineage>
</organism>
<dbReference type="Proteomes" id="UP000076486">
    <property type="component" value="Unassembled WGS sequence"/>
</dbReference>
<sequence length="163" mass="18791">MSPNDPLITWINEGVAESVERPFTIDGKGFIAEISPANFKNKKSKKFQSHFPHLREARIENAIISMASKQAMQIQSDGENNKVFYLKTTYYQIQKEMINAINKVENKTLKPNDCPYNTSSIREALEILKRTDIAVRNESGENLYIFSRIKDIYMEDNKVVIEL</sequence>
<proteinExistence type="predicted"/>
<evidence type="ECO:0000313" key="2">
    <source>
        <dbReference type="Proteomes" id="UP000076486"/>
    </source>
</evidence>
<gene>
    <name evidence="1" type="ORF">N473_10595</name>
</gene>
<name>A0A167M9S6_9GAMM</name>
<dbReference type="PATRIC" id="fig|1365248.3.peg.807"/>
<dbReference type="RefSeq" id="WP_063366792.1">
    <property type="nucleotide sequence ID" value="NZ_AUYC01000014.1"/>
</dbReference>
<evidence type="ECO:0000313" key="1">
    <source>
        <dbReference type="EMBL" id="KZN66009.1"/>
    </source>
</evidence>
<dbReference type="EMBL" id="AUYC01000014">
    <property type="protein sequence ID" value="KZN66009.1"/>
    <property type="molecule type" value="Genomic_DNA"/>
</dbReference>